<name>A0A1Q8V559_9ACTO</name>
<evidence type="ECO:0000313" key="2">
    <source>
        <dbReference type="EMBL" id="OLO43219.1"/>
    </source>
</evidence>
<evidence type="ECO:0000256" key="1">
    <source>
        <dbReference type="SAM" id="MobiDB-lite"/>
    </source>
</evidence>
<organism evidence="2 3">
    <name type="scientific">Actinomyces oris</name>
    <dbReference type="NCBI Taxonomy" id="544580"/>
    <lineage>
        <taxon>Bacteria</taxon>
        <taxon>Bacillati</taxon>
        <taxon>Actinomycetota</taxon>
        <taxon>Actinomycetes</taxon>
        <taxon>Actinomycetales</taxon>
        <taxon>Actinomycetaceae</taxon>
        <taxon>Actinomyces</taxon>
    </lineage>
</organism>
<evidence type="ECO:0000313" key="3">
    <source>
        <dbReference type="Proteomes" id="UP000186471"/>
    </source>
</evidence>
<gene>
    <name evidence="2" type="ORF">BKH31_12690</name>
</gene>
<dbReference type="Proteomes" id="UP000186471">
    <property type="component" value="Unassembled WGS sequence"/>
</dbReference>
<dbReference type="EMBL" id="MSKK01000071">
    <property type="protein sequence ID" value="OLO43219.1"/>
    <property type="molecule type" value="Genomic_DNA"/>
</dbReference>
<protein>
    <submittedName>
        <fullName evidence="2">Uncharacterized protein</fullName>
    </submittedName>
</protein>
<comment type="caution">
    <text evidence="2">The sequence shown here is derived from an EMBL/GenBank/DDBJ whole genome shotgun (WGS) entry which is preliminary data.</text>
</comment>
<dbReference type="AlphaFoldDB" id="A0A1Q8V559"/>
<proteinExistence type="predicted"/>
<sequence>MILRSSASGSPAASRIRASICSLARSCSTRTLTAAPCWTRSVVITALSTDPHGTYGVTDTLHSRWSEPTSPIQGERAA</sequence>
<feature type="region of interest" description="Disordered" evidence="1">
    <location>
        <begin position="57"/>
        <end position="78"/>
    </location>
</feature>
<reference evidence="2 3" key="1">
    <citation type="submission" date="2016-12" db="EMBL/GenBank/DDBJ databases">
        <title>Genomic comparison of strains in the 'Actinomyces naeslundii' group.</title>
        <authorList>
            <person name="Mughal S.R."/>
            <person name="Do T."/>
            <person name="Gilbert S.C."/>
            <person name="Witherden E.A."/>
            <person name="Didelot X."/>
            <person name="Beighton D."/>
        </authorList>
    </citation>
    <scope>NUCLEOTIDE SEQUENCE [LARGE SCALE GENOMIC DNA]</scope>
    <source>
        <strain evidence="2 3">R21091</strain>
    </source>
</reference>
<accession>A0A1Q8V559</accession>